<evidence type="ECO:0000313" key="1">
    <source>
        <dbReference type="EMBL" id="KAF5854789.1"/>
    </source>
</evidence>
<dbReference type="EMBL" id="SPNV01000718">
    <property type="protein sequence ID" value="KAF5854789.1"/>
    <property type="molecule type" value="Genomic_DNA"/>
</dbReference>
<reference evidence="1 2" key="1">
    <citation type="submission" date="2019-04" db="EMBL/GenBank/DDBJ databases">
        <title>Aspergillus burnettii sp. nov., novel species from soil in southeast Queensland.</title>
        <authorList>
            <person name="Gilchrist C.L.M."/>
            <person name="Pitt J.I."/>
            <person name="Lange L."/>
            <person name="Lacey H.J."/>
            <person name="Vuong D."/>
            <person name="Midgley D.J."/>
            <person name="Greenfield P."/>
            <person name="Bradbury M."/>
            <person name="Lacey E."/>
            <person name="Busk P.K."/>
            <person name="Pilgaard B."/>
            <person name="Chooi Y.H."/>
            <person name="Piggott A.M."/>
        </authorList>
    </citation>
    <scope>NUCLEOTIDE SEQUENCE [LARGE SCALE GENOMIC DNA]</scope>
    <source>
        <strain evidence="1 2">FRR 5400</strain>
    </source>
</reference>
<organism evidence="1 2">
    <name type="scientific">Petromyces alliaceus</name>
    <name type="common">Aspergillus alliaceus</name>
    <dbReference type="NCBI Taxonomy" id="209559"/>
    <lineage>
        <taxon>Eukaryota</taxon>
        <taxon>Fungi</taxon>
        <taxon>Dikarya</taxon>
        <taxon>Ascomycota</taxon>
        <taxon>Pezizomycotina</taxon>
        <taxon>Eurotiomycetes</taxon>
        <taxon>Eurotiomycetidae</taxon>
        <taxon>Eurotiales</taxon>
        <taxon>Aspergillaceae</taxon>
        <taxon>Aspergillus</taxon>
        <taxon>Aspergillus subgen. Circumdati</taxon>
    </lineage>
</organism>
<dbReference type="InterPro" id="IPR021054">
    <property type="entry name" value="Cell_wall_mannoprotein_1"/>
</dbReference>
<keyword evidence="2" id="KW-1185">Reference proteome</keyword>
<dbReference type="Pfam" id="PF12296">
    <property type="entry name" value="HsbA"/>
    <property type="match status" value="1"/>
</dbReference>
<comment type="caution">
    <text evidence="1">The sequence shown here is derived from an EMBL/GenBank/DDBJ whole genome shotgun (WGS) entry which is preliminary data.</text>
</comment>
<dbReference type="Gene3D" id="1.20.1280.140">
    <property type="match status" value="1"/>
</dbReference>
<evidence type="ECO:0000313" key="2">
    <source>
        <dbReference type="Proteomes" id="UP000541154"/>
    </source>
</evidence>
<gene>
    <name evidence="1" type="ORF">ETB97_011569</name>
</gene>
<sequence>MAPGIPGLPFALQVQVDAVHLDNQLLSAAQNVDNSGLFGAAGSLQVGLSLIQLQPTITTMLKDIAEMSDAFGDLGVIVLATLFQLKKDTDIFAAAIVHKLDTLEAAIAPAIVKSIDDAFDDAITVYRRHSI</sequence>
<dbReference type="PANTHER" id="PTHR38123">
    <property type="entry name" value="CELL WALL SERINE-THREONINE-RICH GALACTOMANNOPROTEIN MP1 (AFU_ORTHOLOGUE AFUA_4G03240)"/>
    <property type="match status" value="1"/>
</dbReference>
<protein>
    <submittedName>
        <fullName evidence="1">Uncharacterized protein</fullName>
    </submittedName>
</protein>
<proteinExistence type="predicted"/>
<dbReference type="PANTHER" id="PTHR38123:SF4">
    <property type="entry name" value="CELL WALL GALACTOMANNOPROTEIN, PUTATIVE (AFU_ORTHOLOGUE AFUA_4G00870)-RELATED"/>
    <property type="match status" value="1"/>
</dbReference>
<name>A0A8H6E0H0_PETAA</name>
<dbReference type="Proteomes" id="UP000541154">
    <property type="component" value="Unassembled WGS sequence"/>
</dbReference>
<accession>A0A8H6E0H0</accession>
<dbReference type="AlphaFoldDB" id="A0A8H6E0H0"/>
<dbReference type="GO" id="GO:0005576">
    <property type="term" value="C:extracellular region"/>
    <property type="evidence" value="ECO:0007669"/>
    <property type="project" value="TreeGrafter"/>
</dbReference>